<evidence type="ECO:0000313" key="2">
    <source>
        <dbReference type="Proteomes" id="UP001166784"/>
    </source>
</evidence>
<dbReference type="RefSeq" id="WP_241059639.1">
    <property type="nucleotide sequence ID" value="NZ_JAKWJU010000002.1"/>
</dbReference>
<accession>A0ABS9SYE0</accession>
<reference evidence="1" key="2">
    <citation type="journal article" date="2023" name="Int. J. Syst. Evol. Microbiol.">
        <title>Streptomyces marispadix sp. nov., isolated from marine beach sediment of the Northern Coast of Portugal.</title>
        <authorList>
            <person name="dos Santos J.D.N."/>
            <person name="Vitorino I.R."/>
            <person name="Kallscheuer N."/>
            <person name="Srivastava A."/>
            <person name="Krautwurst S."/>
            <person name="Marz M."/>
            <person name="Jogler C."/>
            <person name="Lobo Da Cunha A."/>
            <person name="Catita J."/>
            <person name="Goncalves H."/>
            <person name="Gonzalez I."/>
            <person name="Reyes F."/>
            <person name="Lage O.M."/>
        </authorList>
    </citation>
    <scope>NUCLEOTIDE SEQUENCE</scope>
    <source>
        <strain evidence="1">M600PL45_2</strain>
    </source>
</reference>
<evidence type="ECO:0000313" key="1">
    <source>
        <dbReference type="EMBL" id="MCH6161290.1"/>
    </source>
</evidence>
<gene>
    <name evidence="1" type="ORF">MMA15_13040</name>
</gene>
<organism evidence="1 2">
    <name type="scientific">Streptomyces marispadix</name>
    <dbReference type="NCBI Taxonomy" id="2922868"/>
    <lineage>
        <taxon>Bacteria</taxon>
        <taxon>Bacillati</taxon>
        <taxon>Actinomycetota</taxon>
        <taxon>Actinomycetes</taxon>
        <taxon>Kitasatosporales</taxon>
        <taxon>Streptomycetaceae</taxon>
        <taxon>Streptomyces</taxon>
    </lineage>
</organism>
<sequence>MTFKASMEALTKDAKRWDDTAAMLQRARADCADMTLRAQDFSFMGGDVHKQYEEVRSFMEDYLRDGERETSGAADALRKVHNTYQGSDEAAIQRLKSSWEWH</sequence>
<reference evidence="1" key="1">
    <citation type="submission" date="2022-03" db="EMBL/GenBank/DDBJ databases">
        <authorList>
            <person name="Santos J.D.N."/>
            <person name="Kallscheuer N."/>
            <person name="Jogler C."/>
            <person name="Lage O.M."/>
        </authorList>
    </citation>
    <scope>NUCLEOTIDE SEQUENCE</scope>
    <source>
        <strain evidence="1">M600PL45_2</strain>
    </source>
</reference>
<protein>
    <submittedName>
        <fullName evidence="1">Uncharacterized protein</fullName>
    </submittedName>
</protein>
<name>A0ABS9SYE0_9ACTN</name>
<dbReference type="Proteomes" id="UP001166784">
    <property type="component" value="Unassembled WGS sequence"/>
</dbReference>
<dbReference type="EMBL" id="JAKWJU010000002">
    <property type="protein sequence ID" value="MCH6161290.1"/>
    <property type="molecule type" value="Genomic_DNA"/>
</dbReference>
<keyword evidence="2" id="KW-1185">Reference proteome</keyword>
<proteinExistence type="predicted"/>
<comment type="caution">
    <text evidence="1">The sequence shown here is derived from an EMBL/GenBank/DDBJ whole genome shotgun (WGS) entry which is preliminary data.</text>
</comment>